<comment type="caution">
    <text evidence="1">The sequence shown here is derived from an EMBL/GenBank/DDBJ whole genome shotgun (WGS) entry which is preliminary data.</text>
</comment>
<dbReference type="EMBL" id="JBBPBN010000927">
    <property type="protein sequence ID" value="KAK8481267.1"/>
    <property type="molecule type" value="Genomic_DNA"/>
</dbReference>
<protein>
    <submittedName>
        <fullName evidence="1">Uncharacterized protein</fullName>
    </submittedName>
</protein>
<evidence type="ECO:0000313" key="1">
    <source>
        <dbReference type="EMBL" id="KAK8481267.1"/>
    </source>
</evidence>
<proteinExistence type="predicted"/>
<accession>A0ABR1ZL07</accession>
<name>A0ABR1ZL07_9ROSI</name>
<organism evidence="1 2">
    <name type="scientific">Hibiscus sabdariffa</name>
    <name type="common">roselle</name>
    <dbReference type="NCBI Taxonomy" id="183260"/>
    <lineage>
        <taxon>Eukaryota</taxon>
        <taxon>Viridiplantae</taxon>
        <taxon>Streptophyta</taxon>
        <taxon>Embryophyta</taxon>
        <taxon>Tracheophyta</taxon>
        <taxon>Spermatophyta</taxon>
        <taxon>Magnoliopsida</taxon>
        <taxon>eudicotyledons</taxon>
        <taxon>Gunneridae</taxon>
        <taxon>Pentapetalae</taxon>
        <taxon>rosids</taxon>
        <taxon>malvids</taxon>
        <taxon>Malvales</taxon>
        <taxon>Malvaceae</taxon>
        <taxon>Malvoideae</taxon>
        <taxon>Hibiscus</taxon>
    </lineage>
</organism>
<evidence type="ECO:0000313" key="2">
    <source>
        <dbReference type="Proteomes" id="UP001396334"/>
    </source>
</evidence>
<dbReference type="Pfam" id="PF01535">
    <property type="entry name" value="PPR"/>
    <property type="match status" value="1"/>
</dbReference>
<dbReference type="InterPro" id="IPR046960">
    <property type="entry name" value="PPR_At4g14850-like_plant"/>
</dbReference>
<dbReference type="PANTHER" id="PTHR47926">
    <property type="entry name" value="PENTATRICOPEPTIDE REPEAT-CONTAINING PROTEIN"/>
    <property type="match status" value="1"/>
</dbReference>
<dbReference type="PANTHER" id="PTHR47926:SF533">
    <property type="entry name" value="DYW DOMAIN-CONTAINING PROTEIN"/>
    <property type="match status" value="1"/>
</dbReference>
<dbReference type="Proteomes" id="UP001396334">
    <property type="component" value="Unassembled WGS sequence"/>
</dbReference>
<reference evidence="1 2" key="1">
    <citation type="journal article" date="2024" name="G3 (Bethesda)">
        <title>Genome assembly of Hibiscus sabdariffa L. provides insights into metabolisms of medicinal natural products.</title>
        <authorList>
            <person name="Kim T."/>
        </authorList>
    </citation>
    <scope>NUCLEOTIDE SEQUENCE [LARGE SCALE GENOMIC DNA]</scope>
    <source>
        <strain evidence="1">TK-2024</strain>
        <tissue evidence="1">Old leaves</tissue>
    </source>
</reference>
<gene>
    <name evidence="1" type="ORF">V6N11_038015</name>
</gene>
<dbReference type="Gene3D" id="1.25.40.10">
    <property type="entry name" value="Tetratricopeptide repeat domain"/>
    <property type="match status" value="1"/>
</dbReference>
<dbReference type="InterPro" id="IPR011990">
    <property type="entry name" value="TPR-like_helical_dom_sf"/>
</dbReference>
<keyword evidence="2" id="KW-1185">Reference proteome</keyword>
<sequence length="121" mass="13283">MYSKCGNLRDARILFDKIPQPNIVSWTSMITGYIQNNNPRQALLLSKELLIQETENDGDAANEHVFVDSVVIVFALSVCSRASEGLHGMVIKKGFDGDVAIENTLLDAYAKRGDAAVLENV</sequence>
<dbReference type="InterPro" id="IPR002885">
    <property type="entry name" value="PPR_rpt"/>
</dbReference>